<feature type="compositionally biased region" description="Basic and acidic residues" evidence="1">
    <location>
        <begin position="65"/>
        <end position="78"/>
    </location>
</feature>
<sequence>MRALRSQPVGTLPPWLLLQLSKASNFALIASSATMVYASRSIILRSSGRRLRQKARKCSCSGVGEKGKSREEAEMSSP</sequence>
<feature type="region of interest" description="Disordered" evidence="1">
    <location>
        <begin position="55"/>
        <end position="78"/>
    </location>
</feature>
<proteinExistence type="predicted"/>
<dbReference type="Proteomes" id="UP000290560">
    <property type="component" value="Unassembled WGS sequence"/>
</dbReference>
<reference evidence="2" key="1">
    <citation type="journal article" date="2018" name="Data Brief">
        <title>Genome sequence data from 17 accessions of Ensete ventricosum, a staple food crop for millions in Ethiopia.</title>
        <authorList>
            <person name="Yemataw Z."/>
            <person name="Muzemil S."/>
            <person name="Ambachew D."/>
            <person name="Tripathi L."/>
            <person name="Tesfaye K."/>
            <person name="Chala A."/>
            <person name="Farbos A."/>
            <person name="O'Neill P."/>
            <person name="Moore K."/>
            <person name="Grant M."/>
            <person name="Studholme D.J."/>
        </authorList>
    </citation>
    <scope>NUCLEOTIDE SEQUENCE [LARGE SCALE GENOMIC DNA]</scope>
    <source>
        <tissue evidence="2">Leaf</tissue>
    </source>
</reference>
<dbReference type="EMBL" id="KV876453">
    <property type="protein sequence ID" value="RZR74906.1"/>
    <property type="molecule type" value="Genomic_DNA"/>
</dbReference>
<dbReference type="AlphaFoldDB" id="A0A445MKZ9"/>
<gene>
    <name evidence="2" type="ORF">BHM03_00045950</name>
</gene>
<evidence type="ECO:0000313" key="2">
    <source>
        <dbReference type="EMBL" id="RZR74906.1"/>
    </source>
</evidence>
<evidence type="ECO:0000256" key="1">
    <source>
        <dbReference type="SAM" id="MobiDB-lite"/>
    </source>
</evidence>
<accession>A0A445MKZ9</accession>
<protein>
    <submittedName>
        <fullName evidence="2">Uncharacterized protein</fullName>
    </submittedName>
</protein>
<organism evidence="2">
    <name type="scientific">Ensete ventricosum</name>
    <name type="common">Abyssinian banana</name>
    <name type="synonym">Musa ensete</name>
    <dbReference type="NCBI Taxonomy" id="4639"/>
    <lineage>
        <taxon>Eukaryota</taxon>
        <taxon>Viridiplantae</taxon>
        <taxon>Streptophyta</taxon>
        <taxon>Embryophyta</taxon>
        <taxon>Tracheophyta</taxon>
        <taxon>Spermatophyta</taxon>
        <taxon>Magnoliopsida</taxon>
        <taxon>Liliopsida</taxon>
        <taxon>Zingiberales</taxon>
        <taxon>Musaceae</taxon>
        <taxon>Ensete</taxon>
    </lineage>
</organism>
<name>A0A445MKZ9_ENSVE</name>